<dbReference type="GO" id="GO:0016829">
    <property type="term" value="F:lyase activity"/>
    <property type="evidence" value="ECO:0007669"/>
    <property type="project" value="UniProtKB-KW"/>
</dbReference>
<dbReference type="AlphaFoldDB" id="A0A8S0UHH8"/>
<evidence type="ECO:0000259" key="1">
    <source>
        <dbReference type="Pfam" id="PF25074"/>
    </source>
</evidence>
<keyword evidence="3" id="KW-1185">Reference proteome</keyword>
<dbReference type="Proteomes" id="UP000594638">
    <property type="component" value="Unassembled WGS sequence"/>
</dbReference>
<dbReference type="InterPro" id="IPR056700">
    <property type="entry name" value="DUF7798"/>
</dbReference>
<evidence type="ECO:0000313" key="3">
    <source>
        <dbReference type="Proteomes" id="UP000594638"/>
    </source>
</evidence>
<organism evidence="2 3">
    <name type="scientific">Olea europaea subsp. europaea</name>
    <dbReference type="NCBI Taxonomy" id="158383"/>
    <lineage>
        <taxon>Eukaryota</taxon>
        <taxon>Viridiplantae</taxon>
        <taxon>Streptophyta</taxon>
        <taxon>Embryophyta</taxon>
        <taxon>Tracheophyta</taxon>
        <taxon>Spermatophyta</taxon>
        <taxon>Magnoliopsida</taxon>
        <taxon>eudicotyledons</taxon>
        <taxon>Gunneridae</taxon>
        <taxon>Pentapetalae</taxon>
        <taxon>asterids</taxon>
        <taxon>lamiids</taxon>
        <taxon>Lamiales</taxon>
        <taxon>Oleaceae</taxon>
        <taxon>Oleeae</taxon>
        <taxon>Olea</taxon>
    </lineage>
</organism>
<comment type="caution">
    <text evidence="2">The sequence shown here is derived from an EMBL/GenBank/DDBJ whole genome shotgun (WGS) entry which is preliminary data.</text>
</comment>
<name>A0A8S0UHH8_OLEEU</name>
<feature type="domain" description="DUF7798" evidence="1">
    <location>
        <begin position="9"/>
        <end position="213"/>
    </location>
</feature>
<dbReference type="EMBL" id="CACTIH010007691">
    <property type="protein sequence ID" value="CAA3017288.1"/>
    <property type="molecule type" value="Genomic_DNA"/>
</dbReference>
<evidence type="ECO:0000313" key="2">
    <source>
        <dbReference type="EMBL" id="CAA3017288.1"/>
    </source>
</evidence>
<keyword evidence="2" id="KW-0456">Lyase</keyword>
<proteinExistence type="predicted"/>
<reference evidence="2 3" key="1">
    <citation type="submission" date="2019-12" db="EMBL/GenBank/DDBJ databases">
        <authorList>
            <person name="Alioto T."/>
            <person name="Alioto T."/>
            <person name="Gomez Garrido J."/>
        </authorList>
    </citation>
    <scope>NUCLEOTIDE SEQUENCE [LARGE SCALE GENOMIC DNA]</scope>
</reference>
<dbReference type="Pfam" id="PF25074">
    <property type="entry name" value="DUF7798"/>
    <property type="match status" value="1"/>
</dbReference>
<dbReference type="OrthoDB" id="1922570at2759"/>
<accession>A0A8S0UHH8</accession>
<dbReference type="PANTHER" id="PTHR36011:SF1">
    <property type="entry name" value="BAT2 DOMAIN PROTEIN"/>
    <property type="match status" value="1"/>
</dbReference>
<dbReference type="Gramene" id="OE9A041375T1">
    <property type="protein sequence ID" value="OE9A041375C1"/>
    <property type="gene ID" value="OE9A041375"/>
</dbReference>
<gene>
    <name evidence="2" type="ORF">OLEA9_A041375</name>
</gene>
<protein>
    <submittedName>
        <fullName evidence="2">Pectate lyase 2</fullName>
    </submittedName>
</protein>
<sequence length="238" mass="26561">MEDQLFEDITFERCFYIYGGPEQLEELEALSNHYVLIYNRRKAKLPSEQKSIYDGKLKEVQDIFDLGADLEGSGTESEKGKKVEAGTDYSNDEMKNLHDSSIRKAADLAAGFTNALAGLAPDDIIQKLLGDSISFDQRRISEICCFALTQLLALGKSMIANANKIQDEEIDEETLKIDWPEDFIEKAKIIRTKVQSMTVNVEAVSKRFITGQSSAVKQIQDGLRYLSCVVLSTSMPAA</sequence>
<dbReference type="PANTHER" id="PTHR36011">
    <property type="entry name" value="BAT2 DOMAIN PROTEIN"/>
    <property type="match status" value="1"/>
</dbReference>